<dbReference type="PROSITE" id="PS51186">
    <property type="entry name" value="GNAT"/>
    <property type="match status" value="1"/>
</dbReference>
<keyword evidence="2" id="KW-0012">Acyltransferase</keyword>
<dbReference type="PANTHER" id="PTHR43072">
    <property type="entry name" value="N-ACETYLTRANSFERASE"/>
    <property type="match status" value="1"/>
</dbReference>
<keyword evidence="1" id="KW-0808">Transferase</keyword>
<dbReference type="Pfam" id="PF00583">
    <property type="entry name" value="Acetyltransf_1"/>
    <property type="match status" value="1"/>
</dbReference>
<dbReference type="PANTHER" id="PTHR43072:SF23">
    <property type="entry name" value="UPF0039 PROTEIN C11D3.02C"/>
    <property type="match status" value="1"/>
</dbReference>
<feature type="domain" description="N-acetyltransferase" evidence="3">
    <location>
        <begin position="22"/>
        <end position="162"/>
    </location>
</feature>
<dbReference type="Proteomes" id="UP001057498">
    <property type="component" value="Chromosome"/>
</dbReference>
<dbReference type="EMBL" id="AP025730">
    <property type="protein sequence ID" value="BDI08108.1"/>
    <property type="molecule type" value="Genomic_DNA"/>
</dbReference>
<dbReference type="InterPro" id="IPR000182">
    <property type="entry name" value="GNAT_dom"/>
</dbReference>
<dbReference type="RefSeq" id="WP_251971238.1">
    <property type="nucleotide sequence ID" value="NZ_AP025730.1"/>
</dbReference>
<sequence length="179" mass="19823">MTSDRSVTLGPCHFDAHAAAILDIFNDAIQNSTALYEYRPRTMQTMQAWFDAKHTGNHPVVGAFAADGQLLGFASWGPFRAFPAFKYTAEHSIYVRADQRGRGLGETLLRELLRLAEERGLHVLVGGIDMANRGSIALHEKLGFVHTGTLPQVGFKFGRWLDLGFWQKQLPTPAEPVDG</sequence>
<evidence type="ECO:0000256" key="1">
    <source>
        <dbReference type="ARBA" id="ARBA00022679"/>
    </source>
</evidence>
<name>A0ABN6PTZ0_9BURK</name>
<gene>
    <name evidence="4" type="ORF">CATMQ487_50780</name>
</gene>
<dbReference type="Gene3D" id="3.40.630.30">
    <property type="match status" value="1"/>
</dbReference>
<organism evidence="4 5">
    <name type="scientific">Sphaerotilus microaerophilus</name>
    <dbReference type="NCBI Taxonomy" id="2914710"/>
    <lineage>
        <taxon>Bacteria</taxon>
        <taxon>Pseudomonadati</taxon>
        <taxon>Pseudomonadota</taxon>
        <taxon>Betaproteobacteria</taxon>
        <taxon>Burkholderiales</taxon>
        <taxon>Sphaerotilaceae</taxon>
        <taxon>Sphaerotilus</taxon>
    </lineage>
</organism>
<proteinExistence type="predicted"/>
<reference evidence="4" key="1">
    <citation type="submission" date="2022-04" db="EMBL/GenBank/DDBJ databases">
        <title>Whole genome sequence of Sphaerotilus sp. FB-5.</title>
        <authorList>
            <person name="Takeda M."/>
            <person name="Narihara S."/>
            <person name="Akimoto M."/>
            <person name="Akimoto R."/>
            <person name="Nishiyashiki S."/>
            <person name="Murakami T."/>
        </authorList>
    </citation>
    <scope>NUCLEOTIDE SEQUENCE</scope>
    <source>
        <strain evidence="4">FB-5</strain>
    </source>
</reference>
<keyword evidence="5" id="KW-1185">Reference proteome</keyword>
<dbReference type="SUPFAM" id="SSF55729">
    <property type="entry name" value="Acyl-CoA N-acyltransferases (Nat)"/>
    <property type="match status" value="1"/>
</dbReference>
<evidence type="ECO:0000256" key="2">
    <source>
        <dbReference type="ARBA" id="ARBA00023315"/>
    </source>
</evidence>
<evidence type="ECO:0000259" key="3">
    <source>
        <dbReference type="PROSITE" id="PS51186"/>
    </source>
</evidence>
<protein>
    <submittedName>
        <fullName evidence="4">N-acetyltransferase</fullName>
    </submittedName>
</protein>
<evidence type="ECO:0000313" key="4">
    <source>
        <dbReference type="EMBL" id="BDI08108.1"/>
    </source>
</evidence>
<accession>A0ABN6PTZ0</accession>
<dbReference type="InterPro" id="IPR016181">
    <property type="entry name" value="Acyl_CoA_acyltransferase"/>
</dbReference>
<evidence type="ECO:0000313" key="5">
    <source>
        <dbReference type="Proteomes" id="UP001057498"/>
    </source>
</evidence>